<dbReference type="Proteomes" id="UP000243535">
    <property type="component" value="Unassembled WGS sequence"/>
</dbReference>
<keyword evidence="6" id="KW-0175">Coiled coil</keyword>
<evidence type="ECO:0000256" key="6">
    <source>
        <dbReference type="ARBA" id="ARBA00023054"/>
    </source>
</evidence>
<accession>A0A0K6H2G1</accession>
<dbReference type="SUPFAM" id="SSF111369">
    <property type="entry name" value="HlyD-like secretion proteins"/>
    <property type="match status" value="1"/>
</dbReference>
<dbReference type="GO" id="GO:0019898">
    <property type="term" value="C:extrinsic component of membrane"/>
    <property type="evidence" value="ECO:0007669"/>
    <property type="project" value="InterPro"/>
</dbReference>
<feature type="compositionally biased region" description="Gly residues" evidence="8">
    <location>
        <begin position="386"/>
        <end position="398"/>
    </location>
</feature>
<evidence type="ECO:0000256" key="1">
    <source>
        <dbReference type="ARBA" id="ARBA00004236"/>
    </source>
</evidence>
<dbReference type="NCBIfam" id="TIGR01730">
    <property type="entry name" value="RND_mfp"/>
    <property type="match status" value="1"/>
</dbReference>
<dbReference type="RefSeq" id="WP_072242884.1">
    <property type="nucleotide sequence ID" value="NZ_CYHA01000005.1"/>
</dbReference>
<sequence>MMRNQRSRRWLYGVLAALGLVLALAGGYAYWQGRQADTAEQTVTVQLGDVEKTVTALGSLQPKDYVDVGAQVSGQLRRVHVDVGDVVKKGQLLAEIDPDVYRARVEGDRASLRDLEAQLARQQAVLRLATLTAGRTRALAEIGAASHETLEQDAAALDEARASLASIRAQIDKARSTLSGDEANLGYTRIYAPMDGTVVSLALLQGQTINANQQAPTILRIAHLDVMTVHAQVAEADVPRIRPGMPVYFTTLGDARRKLQATVRQVLPTPEKVNDVVLYTVLADVDNRDRSLMTDMTAQTFFVLDAARRLPVVPLAALRPVGEDGRHYLARVRTANGVVRRPVTVRLASRTQAAIESGLKAGDVVVLPGATGATGRDRAPSRRAGAGSGGMLPPGGRP</sequence>
<feature type="domain" description="Multidrug resistance protein MdtA-like C-terminal permuted SH3" evidence="12">
    <location>
        <begin position="312"/>
        <end position="369"/>
    </location>
</feature>
<dbReference type="Gene3D" id="2.40.420.20">
    <property type="match status" value="1"/>
</dbReference>
<evidence type="ECO:0000313" key="14">
    <source>
        <dbReference type="Proteomes" id="UP000243535"/>
    </source>
</evidence>
<keyword evidence="7" id="KW-0472">Membrane</keyword>
<reference evidence="14" key="1">
    <citation type="submission" date="2015-08" db="EMBL/GenBank/DDBJ databases">
        <authorList>
            <person name="Varghese N."/>
        </authorList>
    </citation>
    <scope>NUCLEOTIDE SEQUENCE [LARGE SCALE GENOMIC DNA]</scope>
    <source>
        <strain evidence="14">DSM 17901</strain>
    </source>
</reference>
<feature type="domain" description="Multidrug resistance protein MdtA-like beta-barrel" evidence="11">
    <location>
        <begin position="227"/>
        <end position="299"/>
    </location>
</feature>
<dbReference type="Pfam" id="PF25967">
    <property type="entry name" value="RND-MFP_C"/>
    <property type="match status" value="1"/>
</dbReference>
<feature type="domain" description="Multidrug resistance protein MdtA-like alpha-helical hairpin" evidence="9">
    <location>
        <begin position="112"/>
        <end position="178"/>
    </location>
</feature>
<dbReference type="Pfam" id="PF25917">
    <property type="entry name" value="BSH_RND"/>
    <property type="match status" value="1"/>
</dbReference>
<gene>
    <name evidence="13" type="ORF">Ga0061063_2287</name>
</gene>
<evidence type="ECO:0000256" key="2">
    <source>
        <dbReference type="ARBA" id="ARBA00009477"/>
    </source>
</evidence>
<dbReference type="InterPro" id="IPR030190">
    <property type="entry name" value="MacA_alpha-hairpin_sf"/>
</dbReference>
<evidence type="ECO:0000256" key="7">
    <source>
        <dbReference type="ARBA" id="ARBA00023136"/>
    </source>
</evidence>
<dbReference type="AlphaFoldDB" id="A0A0K6H2G1"/>
<evidence type="ECO:0000256" key="8">
    <source>
        <dbReference type="SAM" id="MobiDB-lite"/>
    </source>
</evidence>
<dbReference type="Gene3D" id="2.40.30.170">
    <property type="match status" value="1"/>
</dbReference>
<dbReference type="InterPro" id="IPR006143">
    <property type="entry name" value="RND_pump_MFP"/>
</dbReference>
<comment type="subcellular location">
    <subcellularLocation>
        <location evidence="1">Cell membrane</location>
    </subcellularLocation>
</comment>
<evidence type="ECO:0000313" key="13">
    <source>
        <dbReference type="EMBL" id="CUA85167.1"/>
    </source>
</evidence>
<dbReference type="Gene3D" id="6.10.140.1990">
    <property type="match status" value="1"/>
</dbReference>
<evidence type="ECO:0000259" key="12">
    <source>
        <dbReference type="Pfam" id="PF25967"/>
    </source>
</evidence>
<dbReference type="GO" id="GO:1990961">
    <property type="term" value="P:xenobiotic detoxification by transmembrane export across the plasma membrane"/>
    <property type="evidence" value="ECO:0007669"/>
    <property type="project" value="InterPro"/>
</dbReference>
<dbReference type="InterPro" id="IPR058624">
    <property type="entry name" value="MdtA-like_HH"/>
</dbReference>
<evidence type="ECO:0000259" key="9">
    <source>
        <dbReference type="Pfam" id="PF25876"/>
    </source>
</evidence>
<dbReference type="InterPro" id="IPR058625">
    <property type="entry name" value="MdtA-like_BSH"/>
</dbReference>
<evidence type="ECO:0000256" key="5">
    <source>
        <dbReference type="ARBA" id="ARBA00022519"/>
    </source>
</evidence>
<dbReference type="Pfam" id="PF25944">
    <property type="entry name" value="Beta-barrel_RND"/>
    <property type="match status" value="1"/>
</dbReference>
<dbReference type="Pfam" id="PF25876">
    <property type="entry name" value="HH_MFP_RND"/>
    <property type="match status" value="1"/>
</dbReference>
<evidence type="ECO:0000256" key="4">
    <source>
        <dbReference type="ARBA" id="ARBA00022475"/>
    </source>
</evidence>
<dbReference type="PANTHER" id="PTHR30469:SF33">
    <property type="entry name" value="SLR1207 PROTEIN"/>
    <property type="match status" value="1"/>
</dbReference>
<keyword evidence="4" id="KW-1003">Cell membrane</keyword>
<dbReference type="GO" id="GO:0030313">
    <property type="term" value="C:cell envelope"/>
    <property type="evidence" value="ECO:0007669"/>
    <property type="project" value="UniProtKB-SubCell"/>
</dbReference>
<dbReference type="PANTHER" id="PTHR30469">
    <property type="entry name" value="MULTIDRUG RESISTANCE PROTEIN MDTA"/>
    <property type="match status" value="1"/>
</dbReference>
<keyword evidence="14" id="KW-1185">Reference proteome</keyword>
<dbReference type="GO" id="GO:0015562">
    <property type="term" value="F:efflux transmembrane transporter activity"/>
    <property type="evidence" value="ECO:0007669"/>
    <property type="project" value="TreeGrafter"/>
</dbReference>
<keyword evidence="5" id="KW-0997">Cell inner membrane</keyword>
<feature type="region of interest" description="Disordered" evidence="8">
    <location>
        <begin position="369"/>
        <end position="398"/>
    </location>
</feature>
<feature type="domain" description="Multidrug resistance protein MdtA-like barrel-sandwich hybrid" evidence="10">
    <location>
        <begin position="66"/>
        <end position="219"/>
    </location>
</feature>
<dbReference type="InterPro" id="IPR058626">
    <property type="entry name" value="MdtA-like_b-barrel"/>
</dbReference>
<dbReference type="Gene3D" id="2.40.50.100">
    <property type="match status" value="1"/>
</dbReference>
<dbReference type="InterPro" id="IPR058627">
    <property type="entry name" value="MdtA-like_C"/>
</dbReference>
<evidence type="ECO:0000259" key="10">
    <source>
        <dbReference type="Pfam" id="PF25917"/>
    </source>
</evidence>
<proteinExistence type="inferred from homology"/>
<organism evidence="13 14">
    <name type="scientific">Gulbenkiania indica</name>
    <dbReference type="NCBI Taxonomy" id="375574"/>
    <lineage>
        <taxon>Bacteria</taxon>
        <taxon>Pseudomonadati</taxon>
        <taxon>Pseudomonadota</taxon>
        <taxon>Betaproteobacteria</taxon>
        <taxon>Neisseriales</taxon>
        <taxon>Chromobacteriaceae</taxon>
        <taxon>Gulbenkiania</taxon>
    </lineage>
</organism>
<dbReference type="STRING" id="375574.GCA_001418035_02072"/>
<dbReference type="EMBL" id="CYHA01000005">
    <property type="protein sequence ID" value="CUA85167.1"/>
    <property type="molecule type" value="Genomic_DNA"/>
</dbReference>
<name>A0A0K6H2G1_9NEIS</name>
<dbReference type="GO" id="GO:1990281">
    <property type="term" value="C:efflux pump complex"/>
    <property type="evidence" value="ECO:0007669"/>
    <property type="project" value="TreeGrafter"/>
</dbReference>
<comment type="similarity">
    <text evidence="2">Belongs to the membrane fusion protein (MFP) (TC 8.A.1) family.</text>
</comment>
<keyword evidence="3" id="KW-0813">Transport</keyword>
<evidence type="ECO:0000259" key="11">
    <source>
        <dbReference type="Pfam" id="PF25944"/>
    </source>
</evidence>
<evidence type="ECO:0000256" key="3">
    <source>
        <dbReference type="ARBA" id="ARBA00022448"/>
    </source>
</evidence>
<dbReference type="GO" id="GO:1990195">
    <property type="term" value="C:macrolide transmembrane transporter complex"/>
    <property type="evidence" value="ECO:0007669"/>
    <property type="project" value="InterPro"/>
</dbReference>
<protein>
    <submittedName>
        <fullName evidence="13">RND family efflux transporter, MFP subunit</fullName>
    </submittedName>
</protein>